<evidence type="ECO:0000256" key="2">
    <source>
        <dbReference type="ARBA" id="ARBA00022723"/>
    </source>
</evidence>
<dbReference type="PROSITE" id="PS50158">
    <property type="entry name" value="ZF_CCHC"/>
    <property type="match status" value="1"/>
</dbReference>
<dbReference type="PROSITE" id="PS50103">
    <property type="entry name" value="ZF_C3H1"/>
    <property type="match status" value="1"/>
</dbReference>
<keyword evidence="9" id="KW-0233">DNA recombination</keyword>
<feature type="compositionally biased region" description="Acidic residues" evidence="12">
    <location>
        <begin position="2019"/>
        <end position="2039"/>
    </location>
</feature>
<gene>
    <name evidence="13" type="primary">GIP</name>
    <name evidence="13" type="ORF">AK812_SmicGene22173</name>
</gene>
<evidence type="ECO:0000256" key="7">
    <source>
        <dbReference type="ARBA" id="ARBA00022918"/>
    </source>
</evidence>
<dbReference type="InterPro" id="IPR043502">
    <property type="entry name" value="DNA/RNA_pol_sf"/>
</dbReference>
<dbReference type="OrthoDB" id="2286242at2759"/>
<dbReference type="CDD" id="cd09272">
    <property type="entry name" value="RNase_HI_RT_Ty1"/>
    <property type="match status" value="1"/>
</dbReference>
<dbReference type="GO" id="GO:0004519">
    <property type="term" value="F:endonuclease activity"/>
    <property type="evidence" value="ECO:0007669"/>
    <property type="project" value="UniProtKB-KW"/>
</dbReference>
<dbReference type="GO" id="GO:0008270">
    <property type="term" value="F:zinc ion binding"/>
    <property type="evidence" value="ECO:0007669"/>
    <property type="project" value="InterPro"/>
</dbReference>
<evidence type="ECO:0000313" key="13">
    <source>
        <dbReference type="EMBL" id="OLP95693.1"/>
    </source>
</evidence>
<dbReference type="InterPro" id="IPR000571">
    <property type="entry name" value="Znf_CCCH"/>
</dbReference>
<dbReference type="EMBL" id="LSRX01000494">
    <property type="protein sequence ID" value="OLP95693.1"/>
    <property type="molecule type" value="Genomic_DNA"/>
</dbReference>
<dbReference type="PANTHER" id="PTHR42648">
    <property type="entry name" value="TRANSPOSASE, PUTATIVE-RELATED"/>
    <property type="match status" value="1"/>
</dbReference>
<evidence type="ECO:0000256" key="11">
    <source>
        <dbReference type="SAM" id="Coils"/>
    </source>
</evidence>
<dbReference type="SUPFAM" id="SSF53098">
    <property type="entry name" value="Ribonuclease H-like"/>
    <property type="match status" value="1"/>
</dbReference>
<dbReference type="GO" id="GO:0006310">
    <property type="term" value="P:DNA recombination"/>
    <property type="evidence" value="ECO:0007669"/>
    <property type="project" value="UniProtKB-KW"/>
</dbReference>
<evidence type="ECO:0000256" key="9">
    <source>
        <dbReference type="ARBA" id="ARBA00023172"/>
    </source>
</evidence>
<dbReference type="Pfam" id="PF07727">
    <property type="entry name" value="RVT_2"/>
    <property type="match status" value="1"/>
</dbReference>
<feature type="region of interest" description="Disordered" evidence="12">
    <location>
        <begin position="2019"/>
        <end position="2041"/>
    </location>
</feature>
<organism evidence="13 14">
    <name type="scientific">Symbiodinium microadriaticum</name>
    <name type="common">Dinoflagellate</name>
    <name type="synonym">Zooxanthella microadriatica</name>
    <dbReference type="NCBI Taxonomy" id="2951"/>
    <lineage>
        <taxon>Eukaryota</taxon>
        <taxon>Sar</taxon>
        <taxon>Alveolata</taxon>
        <taxon>Dinophyceae</taxon>
        <taxon>Suessiales</taxon>
        <taxon>Symbiodiniaceae</taxon>
        <taxon>Symbiodinium</taxon>
    </lineage>
</organism>
<feature type="compositionally biased region" description="Low complexity" evidence="12">
    <location>
        <begin position="658"/>
        <end position="667"/>
    </location>
</feature>
<proteinExistence type="predicted"/>
<evidence type="ECO:0000256" key="4">
    <source>
        <dbReference type="ARBA" id="ARBA00022801"/>
    </source>
</evidence>
<dbReference type="InterPro" id="IPR012337">
    <property type="entry name" value="RNaseH-like_sf"/>
</dbReference>
<name>A0A1Q9DKK7_SYMMI</name>
<keyword evidence="11" id="KW-0175">Coiled coil</keyword>
<reference evidence="13 14" key="1">
    <citation type="submission" date="2016-02" db="EMBL/GenBank/DDBJ databases">
        <title>Genome analysis of coral dinoflagellate symbionts highlights evolutionary adaptations to a symbiotic lifestyle.</title>
        <authorList>
            <person name="Aranda M."/>
            <person name="Li Y."/>
            <person name="Liew Y.J."/>
            <person name="Baumgarten S."/>
            <person name="Simakov O."/>
            <person name="Wilson M."/>
            <person name="Piel J."/>
            <person name="Ashoor H."/>
            <person name="Bougouffa S."/>
            <person name="Bajic V.B."/>
            <person name="Ryu T."/>
            <person name="Ravasi T."/>
            <person name="Bayer T."/>
            <person name="Micklem G."/>
            <person name="Kim H."/>
            <person name="Bhak J."/>
            <person name="Lajeunesse T.C."/>
            <person name="Voolstra C.R."/>
        </authorList>
    </citation>
    <scope>NUCLEOTIDE SEQUENCE [LARGE SCALE GENOMIC DNA]</scope>
    <source>
        <strain evidence="13 14">CCMP2467</strain>
    </source>
</reference>
<keyword evidence="8" id="KW-0239">DNA-directed DNA polymerase</keyword>
<keyword evidence="7" id="KW-0695">RNA-directed DNA polymerase</keyword>
<keyword evidence="3" id="KW-0255">Endonuclease</keyword>
<evidence type="ECO:0000256" key="3">
    <source>
        <dbReference type="ARBA" id="ARBA00022759"/>
    </source>
</evidence>
<dbReference type="Gene3D" id="3.30.420.10">
    <property type="entry name" value="Ribonuclease H-like superfamily/Ribonuclease H"/>
    <property type="match status" value="1"/>
</dbReference>
<evidence type="ECO:0000256" key="10">
    <source>
        <dbReference type="ARBA" id="ARBA00023268"/>
    </source>
</evidence>
<feature type="region of interest" description="Disordered" evidence="12">
    <location>
        <begin position="1"/>
        <end position="125"/>
    </location>
</feature>
<dbReference type="GO" id="GO:0015074">
    <property type="term" value="P:DNA integration"/>
    <property type="evidence" value="ECO:0007669"/>
    <property type="project" value="UniProtKB-KW"/>
</dbReference>
<evidence type="ECO:0000313" key="14">
    <source>
        <dbReference type="Proteomes" id="UP000186817"/>
    </source>
</evidence>
<keyword evidence="14" id="KW-1185">Reference proteome</keyword>
<keyword evidence="4" id="KW-0378">Hydrolase</keyword>
<feature type="compositionally biased region" description="Low complexity" evidence="12">
    <location>
        <begin position="764"/>
        <end position="789"/>
    </location>
</feature>
<dbReference type="GO" id="GO:0003964">
    <property type="term" value="F:RNA-directed DNA polymerase activity"/>
    <property type="evidence" value="ECO:0007669"/>
    <property type="project" value="UniProtKB-KW"/>
</dbReference>
<feature type="region of interest" description="Disordered" evidence="12">
    <location>
        <begin position="2770"/>
        <end position="2792"/>
    </location>
</feature>
<keyword evidence="5" id="KW-0460">Magnesium</keyword>
<dbReference type="SUPFAM" id="SSF56672">
    <property type="entry name" value="DNA/RNA polymerases"/>
    <property type="match status" value="1"/>
</dbReference>
<dbReference type="InterPro" id="IPR013103">
    <property type="entry name" value="RVT_2"/>
</dbReference>
<dbReference type="PROSITE" id="PS50994">
    <property type="entry name" value="INTEGRASE"/>
    <property type="match status" value="1"/>
</dbReference>
<sequence length="2878" mass="318255">MDAAPGPSGQSHDTLEGLPAAYHQQVMSPNSGAAQAIGHREEEHARPNGVSREARTIAASEPEYERVLGTGTGATLPTGSDAARVDSFSGTVGRPTGSGDVDSGADGAGRDDMQQAASRMSRVGTEVFRSPQMGRSERRDASLFPHAEQHNVAVAAGLTGGRHMWPSPLPSPTTRSMDGDEGGSVTSGNMIAQQGAAAMKWLSKLGEFVQRRVSQQTRAGEQTTVLQETVWSPRPANRRERSEQEPLFDPVQGRRLQEMAMSAPQLYGAVSTAVGGGSDSSRSFSKEQLEMEVRRQVEQAMEQQKSVAEENQKLKLEVERLRAQVILQDFLDTVVSMGGGWNSMLQNMFQEEIQDLRDVNLSVYGMNESYLKPTMYSRAILRDFGGMMFVEVRRPLSNMERSEVIFQDFRDTVVGTGVVLQGREVRVFLEYMAASQQLKAMGSNRADEMAAINVGDWLHGLSGPMGDLTDGSAQWWAQVLVSLEAYYKDYVNATAVRKLHLKADDYAQAMLKEAKWLRVDKRAASMLLQAIPENIRVEILANRLQSTLGILARILTSIGQDLGLQVPDPSILLRGLDQAAKTQLERHGEVSFRANMLRYSLELDASPTLTSIVKFQSHLLAEFEQIAYRGRTKGSSGTTPTLKAVGAAGADGGGSGSPKGPTSPSAATGSKPCKFFLMDSGCQRAGCKFSHEWSNVPKEERAERCKGCGAKGHMKRNCPMRTANSNEASRPEGGRYAPQAKVKNVKGGDNKRDDGTVPTVTPQAASSSTTSNGGGAAASMSSSLDSNNSVPAESTTSGGDVNDFLKNATQVLKMMAEQQSTTQPPPSLRMLKKAIMKFEGKMALVDSGATHPLRKAQFNEWHSADEVDVVVAGDGVKRMRQNDSGTLLLEPETNQAQTILPLGSLVSILGYELTWTKKKCILRGPDGKELALRITSGCPELSEATALELIAKLEQEKITQLTKATEVTKQAMVRAQGVQMDPMWERSLREYVTTGKFEDGFRALASAPWATDELRVDLAKIICDLPDGEPAAWDLMFQLGFNRRMRKRLMSKDWIVKLCSGKRSPTDKMFKVIESGSTVVLDIDVQRLPQLDVLRAGPGVMMLLLWGAATGRIAAILNGLPRHNALEHTLRAVVLYEVALQGRAAMCRDADVPMDGVAFSLWSSSESEEDESSLAWVFKWFRRWIAENHMDLCHFEQGGFGHPRRRPTTMTTNLDVAELKGVRDAREPAEEERGSWSMWAPVMVRVLVRGLKRWKLRPGWYSRVVKALKAVDRKAWERHLANDHVPYRQDCLHCIHNATGRPHRKCLHRDCYVLSADTLGPVRVAGVKGEKFAVVFTYQFPKQKMVPEDKPIPDDELVGWSLDARKPEEDLGGEGYEDALEYSPDVEPGLEIPHEESDEDLFGDVFEDQPQAKAAKKKEVSDDWWEFREASGVLIRHHVTPRTTLFRPTSWNGCPIPPAKLDYTRVTEVKFVSGGVDTETSDWHGPQSGARALERPWTGRTTFTISTAEVPEDEEQLQRDEEAWEKLIGDLTRPVEMDTVYLVYPVRARRGGDVMLAVQEAVLRLKLLGLPVARLHSDRGSEFASKGLRKWLLDHDIYHTRSEALVPQTNGAAERGVRWFKTMAKVLMSEAKVGLKYWTLAMQHAANRRMYERLGLSKPKLLQFGSKVMIRRKVFGNNKKYDLTDRWEEGTYLGLSDTIKGGAVVLRQSGVLTETLNLKTNVVDPHVLLAGDEGNNPGSALVEEVPEIVLPEPNFRVGSKQQPPQLMKLGADEPKVPSGWVMRSQINYQEERARYYYNLGKFDVDTCFRVLRDVQWGQKAKRKTRGEHTSSLILGAYAHGGMRGATTATTKRPWLTKYLNKVLQLKTLQTTDRKPCWATLGVFRASDIPPHRDLRNMPGMFNFVSEIGGRDEGGLWLSEAHEVCNGDGTQGSDLQKELPDGTTAKGRVVDIKGKVAVFDPKKLHSYVDAGEEKRWIIAGFTPLGVELMPPAPAAFLKRCGFPLEGTGMEVHDVEDELLEYGSSEEEDASSEESPDEEEIEQRARVLRCGLEEEQDASSSSTGTSRFFEVLQQGFEQCASELERVQNKAGRKILKISPGEAQDVEVEELLRCLNGPLEVVHNVSLPEVRKHVELWKGAIVKEVNALVDSGAVTRLSPEQTRELKRAGLVVLPGKAVFTVKPPTDPDGPEKYRRKCRVVVCGNFLPAQGQNVYASGTLADTLRVAVALAVKMGWCLASTDVANAFTLAPMPMDLMYALTPPTIVVLAGAASPGETWKITRVLYGLREAPRLWGTFRNARLAGARIEYENAVIEFTSTTTDENLWKVTYSGSDTVQGLVLAYVDDFLICAPREIVKAIYKWLTTDWKCTALEWAEGGSLRFLGMELKVCGGGIHLSQSGYVRDLLRQHGIDENTQAGLTVPCNRKWLQDGDSDEDVPIPEEATIKLAQKATGEVLWLSTRSRPELAHAVGCMASHALKKPLRSLEISKRVMKYLSRTIEYGILFQEVEEDPLLTVYSDASFAPGGGRSFGATMAQIYGMPVAWRASKQPVITLSVAEAELYEGCSAVQLGLGISALLSELDLYPVMHLRIDNAAAQGLASEAPGTWKTRHLRIRARFLRQEVAAQRLVISHVCGSLQKADLGTKGFDLPKFKALLDLWQIVPCSAKDAGNAALRALRATNNKGMLLFVVMCVCLVKGVSGEKEALALDGSAEFYLAVVVSVVAAVGIWEFMKMIFNKVLVWWNARNRRQQRAERLRARTRDAVQEEIRRRELELSDTLEPTPTRPMRSSRRMSATSATRSGSSWCATRDAAVQTDTEPTIPLSHVKAFSGPFFLTTYGERVHTRSYCYGQRNASRASKRYEMCAYCQNAHPLYEIEGTSEG</sequence>
<keyword evidence="2" id="KW-0479">Metal-binding</keyword>
<dbReference type="PANTHER" id="PTHR42648:SF11">
    <property type="entry name" value="TRANSPOSON TY4-P GAG-POL POLYPROTEIN"/>
    <property type="match status" value="1"/>
</dbReference>
<dbReference type="InterPro" id="IPR036397">
    <property type="entry name" value="RNaseH_sf"/>
</dbReference>
<dbReference type="GO" id="GO:0016787">
    <property type="term" value="F:hydrolase activity"/>
    <property type="evidence" value="ECO:0007669"/>
    <property type="project" value="UniProtKB-KW"/>
</dbReference>
<evidence type="ECO:0000256" key="1">
    <source>
        <dbReference type="ARBA" id="ARBA00022722"/>
    </source>
</evidence>
<protein>
    <submittedName>
        <fullName evidence="13">Copia protein</fullName>
    </submittedName>
</protein>
<evidence type="ECO:0000256" key="6">
    <source>
        <dbReference type="ARBA" id="ARBA00022908"/>
    </source>
</evidence>
<evidence type="ECO:0000256" key="5">
    <source>
        <dbReference type="ARBA" id="ARBA00022842"/>
    </source>
</evidence>
<accession>A0A1Q9DKK7</accession>
<dbReference type="InterPro" id="IPR001878">
    <property type="entry name" value="Znf_CCHC"/>
</dbReference>
<dbReference type="Proteomes" id="UP000186817">
    <property type="component" value="Unassembled WGS sequence"/>
</dbReference>
<dbReference type="GO" id="GO:0003676">
    <property type="term" value="F:nucleic acid binding"/>
    <property type="evidence" value="ECO:0007669"/>
    <property type="project" value="InterPro"/>
</dbReference>
<keyword evidence="6" id="KW-0229">DNA integration</keyword>
<feature type="region of interest" description="Disordered" evidence="12">
    <location>
        <begin position="631"/>
        <end position="668"/>
    </location>
</feature>
<keyword evidence="8" id="KW-0548">Nucleotidyltransferase</keyword>
<evidence type="ECO:0000256" key="12">
    <source>
        <dbReference type="SAM" id="MobiDB-lite"/>
    </source>
</evidence>
<dbReference type="InterPro" id="IPR001584">
    <property type="entry name" value="Integrase_cat-core"/>
</dbReference>
<keyword evidence="10" id="KW-0511">Multifunctional enzyme</keyword>
<feature type="region of interest" description="Disordered" evidence="12">
    <location>
        <begin position="709"/>
        <end position="802"/>
    </location>
</feature>
<feature type="coiled-coil region" evidence="11">
    <location>
        <begin position="286"/>
        <end position="324"/>
    </location>
</feature>
<comment type="caution">
    <text evidence="13">The sequence shown here is derived from an EMBL/GenBank/DDBJ whole genome shotgun (WGS) entry which is preliminary data.</text>
</comment>
<dbReference type="GO" id="GO:0003887">
    <property type="term" value="F:DNA-directed DNA polymerase activity"/>
    <property type="evidence" value="ECO:0007669"/>
    <property type="project" value="UniProtKB-KW"/>
</dbReference>
<feature type="compositionally biased region" description="Polar residues" evidence="12">
    <location>
        <begin position="790"/>
        <end position="799"/>
    </location>
</feature>
<feature type="compositionally biased region" description="Basic and acidic residues" evidence="12">
    <location>
        <begin position="746"/>
        <end position="755"/>
    </location>
</feature>
<keyword evidence="8" id="KW-0808">Transferase</keyword>
<dbReference type="InterPro" id="IPR039537">
    <property type="entry name" value="Retrotran_Ty1/copia-like"/>
</dbReference>
<evidence type="ECO:0000256" key="8">
    <source>
        <dbReference type="ARBA" id="ARBA00022932"/>
    </source>
</evidence>
<keyword evidence="1" id="KW-0540">Nuclease</keyword>